<sequence>MSEPKSNVALLKQDDFIKKSHEIVFSQLDLTPIEHDIFAMFLKRLAFDNREDYLLPNEDGKLVYTGKPLSYEFSSEELKNWFHIEPSVFKRVLYEPCKRLMGKNIGLKSKDEFKHTALFKEISYKRGVLTITPNDILLPAYFGGSRGHARVSDIEFRSLKKESSKKLYAILSRFKDHGSGTVGYRTLKELYGLFGLLDEEGGLKKQSFTKLSLFINRVIRPAIAEIELIEPRIRFYSDSSSPQYYGFRTGKEGRKVVKLEFLYYWDSTSKEQVLDQELTPLERAVVIHCKILANEEVTQDEIEILKTNLSDFVLSGNNVCDKAIELINTLT</sequence>
<dbReference type="Pfam" id="PF01051">
    <property type="entry name" value="Rep3_N"/>
    <property type="match status" value="1"/>
</dbReference>
<dbReference type="AlphaFoldDB" id="A0A2N7CIJ5"/>
<comment type="similarity">
    <text evidence="1">Belongs to the initiator RepB protein family.</text>
</comment>
<dbReference type="GO" id="GO:0006270">
    <property type="term" value="P:DNA replication initiation"/>
    <property type="evidence" value="ECO:0007669"/>
    <property type="project" value="InterPro"/>
</dbReference>
<reference evidence="4" key="1">
    <citation type="submission" date="2016-07" db="EMBL/GenBank/DDBJ databases">
        <title>Nontailed viruses are major unrecognized killers of bacteria in the ocean.</title>
        <authorList>
            <person name="Kauffman K."/>
            <person name="Hussain F."/>
            <person name="Yang J."/>
            <person name="Arevalo P."/>
            <person name="Brown J."/>
            <person name="Cutler M."/>
            <person name="Kelly L."/>
            <person name="Polz M.F."/>
        </authorList>
    </citation>
    <scope>NUCLEOTIDE SEQUENCE [LARGE SCALE GENOMIC DNA]</scope>
    <source>
        <strain evidence="4">10N.286.54.F3</strain>
    </source>
</reference>
<dbReference type="GO" id="GO:0003887">
    <property type="term" value="F:DNA-directed DNA polymerase activity"/>
    <property type="evidence" value="ECO:0007669"/>
    <property type="project" value="InterPro"/>
</dbReference>
<dbReference type="RefSeq" id="WP_102300559.1">
    <property type="nucleotide sequence ID" value="NZ_MCSW01000060.1"/>
</dbReference>
<proteinExistence type="inferred from homology"/>
<protein>
    <recommendedName>
        <fullName evidence="2">Initiator Rep protein WH1 domain-containing protein</fullName>
    </recommendedName>
</protein>
<dbReference type="Gene3D" id="1.10.10.10">
    <property type="entry name" value="Winged helix-like DNA-binding domain superfamily/Winged helix DNA-binding domain"/>
    <property type="match status" value="2"/>
</dbReference>
<dbReference type="Proteomes" id="UP000235405">
    <property type="component" value="Unassembled WGS sequence"/>
</dbReference>
<name>A0A2N7CIJ5_VIBSP</name>
<dbReference type="InterPro" id="IPR036388">
    <property type="entry name" value="WH-like_DNA-bd_sf"/>
</dbReference>
<accession>A0A2N7CIJ5</accession>
<dbReference type="EMBL" id="MCSW01000060">
    <property type="protein sequence ID" value="PMF29755.1"/>
    <property type="molecule type" value="Genomic_DNA"/>
</dbReference>
<gene>
    <name evidence="3" type="ORF">BCV19_24155</name>
</gene>
<dbReference type="InterPro" id="IPR036390">
    <property type="entry name" value="WH_DNA-bd_sf"/>
</dbReference>
<evidence type="ECO:0000256" key="1">
    <source>
        <dbReference type="ARBA" id="ARBA00038283"/>
    </source>
</evidence>
<dbReference type="SUPFAM" id="SSF46785">
    <property type="entry name" value="Winged helix' DNA-binding domain"/>
    <property type="match status" value="2"/>
</dbReference>
<organism evidence="3 4">
    <name type="scientific">Vibrio splendidus</name>
    <dbReference type="NCBI Taxonomy" id="29497"/>
    <lineage>
        <taxon>Bacteria</taxon>
        <taxon>Pseudomonadati</taxon>
        <taxon>Pseudomonadota</taxon>
        <taxon>Gammaproteobacteria</taxon>
        <taxon>Vibrionales</taxon>
        <taxon>Vibrionaceae</taxon>
        <taxon>Vibrio</taxon>
    </lineage>
</organism>
<comment type="caution">
    <text evidence="3">The sequence shown here is derived from an EMBL/GenBank/DDBJ whole genome shotgun (WGS) entry which is preliminary data.</text>
</comment>
<feature type="domain" description="Initiator Rep protein WH1" evidence="2">
    <location>
        <begin position="17"/>
        <end position="171"/>
    </location>
</feature>
<dbReference type="InterPro" id="IPR000525">
    <property type="entry name" value="Initiator_Rep_WH1"/>
</dbReference>
<evidence type="ECO:0000259" key="2">
    <source>
        <dbReference type="Pfam" id="PF01051"/>
    </source>
</evidence>
<evidence type="ECO:0000313" key="4">
    <source>
        <dbReference type="Proteomes" id="UP000235405"/>
    </source>
</evidence>
<evidence type="ECO:0000313" key="3">
    <source>
        <dbReference type="EMBL" id="PMF29755.1"/>
    </source>
</evidence>
<dbReference type="Pfam" id="PF21205">
    <property type="entry name" value="Rep3_C"/>
    <property type="match status" value="1"/>
</dbReference>